<evidence type="ECO:0000313" key="4">
    <source>
        <dbReference type="Proteomes" id="UP000274907"/>
    </source>
</evidence>
<reference evidence="3 4" key="1">
    <citation type="submission" date="2018-12" db="EMBL/GenBank/DDBJ databases">
        <title>YIM 101343 draft genome.</title>
        <authorList>
            <person name="Chen X."/>
        </authorList>
    </citation>
    <scope>NUCLEOTIDE SEQUENCE [LARGE SCALE GENOMIC DNA]</scope>
    <source>
        <strain evidence="3 4">YIM 101343</strain>
    </source>
</reference>
<sequence length="293" mass="32293">MRYESAIDFAAVEAIDMHVHYETDTCGHHSMPQEYIDASAAYFKGADRMPSADAIAELYRGLNMAAVMFTVDARTQLGHLPNSIDDLVAAAARNNDVLIPFGSVDPRTGGDAITEAVRQVEELGVWGMKFHPSLQGFDPSDEQYMPLWEKISELGVPALFHTGQNGIGAGMPGGGGIKLRYSNPLLLDDIAAELPELKIIMAHPSVPWQDEANSIAVHKPNVFIDLSGWRPKYFPESLVRFASNMLSEKLLFATDYPLLAPERWLADFAELPIKDEVRPKIFKGNALRVLGVN</sequence>
<dbReference type="Pfam" id="PF04909">
    <property type="entry name" value="Amidohydro_2"/>
    <property type="match status" value="1"/>
</dbReference>
<dbReference type="SUPFAM" id="SSF51556">
    <property type="entry name" value="Metallo-dependent hydrolases"/>
    <property type="match status" value="1"/>
</dbReference>
<feature type="domain" description="Amidohydrolase-related" evidence="2">
    <location>
        <begin position="15"/>
        <end position="291"/>
    </location>
</feature>
<accession>A0A430I133</accession>
<evidence type="ECO:0000313" key="3">
    <source>
        <dbReference type="EMBL" id="RSZ65159.1"/>
    </source>
</evidence>
<dbReference type="InterPro" id="IPR006680">
    <property type="entry name" value="Amidohydro-rel"/>
</dbReference>
<proteinExistence type="predicted"/>
<evidence type="ECO:0000259" key="2">
    <source>
        <dbReference type="Pfam" id="PF04909"/>
    </source>
</evidence>
<dbReference type="OrthoDB" id="1407586at2"/>
<protein>
    <submittedName>
        <fullName evidence="3">Amidohydrolase</fullName>
    </submittedName>
</protein>
<dbReference type="InterPro" id="IPR032465">
    <property type="entry name" value="ACMSD"/>
</dbReference>
<organism evidence="3 4">
    <name type="scientific">Corynebacterium hylobatis</name>
    <dbReference type="NCBI Taxonomy" id="1859290"/>
    <lineage>
        <taxon>Bacteria</taxon>
        <taxon>Bacillati</taxon>
        <taxon>Actinomycetota</taxon>
        <taxon>Actinomycetes</taxon>
        <taxon>Mycobacteriales</taxon>
        <taxon>Corynebacteriaceae</taxon>
        <taxon>Corynebacterium</taxon>
    </lineage>
</organism>
<dbReference type="GO" id="GO:0016831">
    <property type="term" value="F:carboxy-lyase activity"/>
    <property type="evidence" value="ECO:0007669"/>
    <property type="project" value="InterPro"/>
</dbReference>
<name>A0A430I133_9CORY</name>
<keyword evidence="1" id="KW-0456">Lyase</keyword>
<dbReference type="CDD" id="cd01292">
    <property type="entry name" value="metallo-dependent_hydrolases"/>
    <property type="match status" value="1"/>
</dbReference>
<dbReference type="GO" id="GO:0016787">
    <property type="term" value="F:hydrolase activity"/>
    <property type="evidence" value="ECO:0007669"/>
    <property type="project" value="UniProtKB-KW"/>
</dbReference>
<dbReference type="PANTHER" id="PTHR21240">
    <property type="entry name" value="2-AMINO-3-CARBOXYLMUCONATE-6-SEMIALDEHYDE DECARBOXYLASE"/>
    <property type="match status" value="1"/>
</dbReference>
<evidence type="ECO:0000256" key="1">
    <source>
        <dbReference type="ARBA" id="ARBA00023239"/>
    </source>
</evidence>
<dbReference type="EMBL" id="RXHJ01000003">
    <property type="protein sequence ID" value="RSZ65159.1"/>
    <property type="molecule type" value="Genomic_DNA"/>
</dbReference>
<comment type="caution">
    <text evidence="3">The sequence shown here is derived from an EMBL/GenBank/DDBJ whole genome shotgun (WGS) entry which is preliminary data.</text>
</comment>
<dbReference type="InterPro" id="IPR032466">
    <property type="entry name" value="Metal_Hydrolase"/>
</dbReference>
<dbReference type="PANTHER" id="PTHR21240:SF19">
    <property type="entry name" value="CATALYTIC_ HYDROLASE"/>
    <property type="match status" value="1"/>
</dbReference>
<dbReference type="Gene3D" id="3.20.20.140">
    <property type="entry name" value="Metal-dependent hydrolases"/>
    <property type="match status" value="1"/>
</dbReference>
<dbReference type="Proteomes" id="UP000274907">
    <property type="component" value="Unassembled WGS sequence"/>
</dbReference>
<keyword evidence="3" id="KW-0378">Hydrolase</keyword>
<dbReference type="AlphaFoldDB" id="A0A430I133"/>
<dbReference type="RefSeq" id="WP_126119877.1">
    <property type="nucleotide sequence ID" value="NZ_RXHJ01000003.1"/>
</dbReference>
<keyword evidence="4" id="KW-1185">Reference proteome</keyword>
<gene>
    <name evidence="3" type="ORF">EAH68_03195</name>
</gene>